<dbReference type="Proteomes" id="UP000030106">
    <property type="component" value="Unassembled WGS sequence"/>
</dbReference>
<dbReference type="SUPFAM" id="SSF46689">
    <property type="entry name" value="Homeodomain-like"/>
    <property type="match status" value="1"/>
</dbReference>
<proteinExistence type="predicted"/>
<accession>A0A0A2W3V6</accession>
<organism evidence="3 4">
    <name type="scientific">Beauveria bassiana D1-5</name>
    <dbReference type="NCBI Taxonomy" id="1245745"/>
    <lineage>
        <taxon>Eukaryota</taxon>
        <taxon>Fungi</taxon>
        <taxon>Dikarya</taxon>
        <taxon>Ascomycota</taxon>
        <taxon>Pezizomycotina</taxon>
        <taxon>Sordariomycetes</taxon>
        <taxon>Hypocreomycetidae</taxon>
        <taxon>Hypocreales</taxon>
        <taxon>Cordycipitaceae</taxon>
        <taxon>Beauveria</taxon>
    </lineage>
</organism>
<keyword evidence="1" id="KW-0238">DNA-binding</keyword>
<dbReference type="GO" id="GO:0000976">
    <property type="term" value="F:transcription cis-regulatory region binding"/>
    <property type="evidence" value="ECO:0007669"/>
    <property type="project" value="TreeGrafter"/>
</dbReference>
<dbReference type="AlphaFoldDB" id="A0A0A2W3V6"/>
<dbReference type="PANTHER" id="PTHR30055">
    <property type="entry name" value="HTH-TYPE TRANSCRIPTIONAL REGULATOR RUTR"/>
    <property type="match status" value="1"/>
</dbReference>
<dbReference type="InterPro" id="IPR036271">
    <property type="entry name" value="Tet_transcr_reg_TetR-rel_C_sf"/>
</dbReference>
<dbReference type="EMBL" id="ANFO01000044">
    <property type="protein sequence ID" value="KGQ13342.1"/>
    <property type="molecule type" value="Genomic_DNA"/>
</dbReference>
<dbReference type="PANTHER" id="PTHR30055:SF223">
    <property type="entry name" value="HTH-TYPE TRANSCRIPTIONAL REGULATOR UIDR"/>
    <property type="match status" value="1"/>
</dbReference>
<dbReference type="InterPro" id="IPR001647">
    <property type="entry name" value="HTH_TetR"/>
</dbReference>
<dbReference type="HOGENOM" id="CLU_069356_15_3_1"/>
<dbReference type="InterPro" id="IPR050109">
    <property type="entry name" value="HTH-type_TetR-like_transc_reg"/>
</dbReference>
<evidence type="ECO:0000259" key="2">
    <source>
        <dbReference type="PROSITE" id="PS50977"/>
    </source>
</evidence>
<sequence length="192" mass="21540">MHYLPREDRKRQILDTAIELALEQGLEALTARSVTARAGTSTGQVHHHYGSLFELQAEVFDAITQRYLQESLPGGLSVTEQLRYLLDPGDREEIGPYLRLWSDAEKLMEKNAPLRSVYEKAFINWQKLIVAAIENGTRQGEYRLKSGSADEAAWRLIAAALGLENLAASRLSVLPDTFVAHALTWFIANEFA</sequence>
<dbReference type="GO" id="GO:0003700">
    <property type="term" value="F:DNA-binding transcription factor activity"/>
    <property type="evidence" value="ECO:0007669"/>
    <property type="project" value="TreeGrafter"/>
</dbReference>
<gene>
    <name evidence="3" type="ORF">BBAD15_g878</name>
</gene>
<dbReference type="InterPro" id="IPR009057">
    <property type="entry name" value="Homeodomain-like_sf"/>
</dbReference>
<dbReference type="PROSITE" id="PS50977">
    <property type="entry name" value="HTH_TETR_2"/>
    <property type="match status" value="1"/>
</dbReference>
<reference evidence="3 4" key="1">
    <citation type="submission" date="2012-10" db="EMBL/GenBank/DDBJ databases">
        <title>Genome sequencing and analysis of entomopathogenic fungi Beauveria bassiana D1-5.</title>
        <authorList>
            <person name="Li Q."/>
            <person name="Wang L."/>
            <person name="Zhang Z."/>
            <person name="Wang Q."/>
            <person name="Ren J."/>
            <person name="Wang M."/>
            <person name="Xu W."/>
            <person name="Wang J."/>
            <person name="Lu Y."/>
            <person name="Du Q."/>
            <person name="Sun Z."/>
        </authorList>
    </citation>
    <scope>NUCLEOTIDE SEQUENCE [LARGE SCALE GENOMIC DNA]</scope>
    <source>
        <strain evidence="3 4">D1-5</strain>
    </source>
</reference>
<protein>
    <recommendedName>
        <fullName evidence="2">HTH tetR-type domain-containing protein</fullName>
    </recommendedName>
</protein>
<feature type="domain" description="HTH tetR-type" evidence="2">
    <location>
        <begin position="7"/>
        <end position="67"/>
    </location>
</feature>
<dbReference type="Pfam" id="PF00440">
    <property type="entry name" value="TetR_N"/>
    <property type="match status" value="1"/>
</dbReference>
<dbReference type="Gene3D" id="1.10.357.10">
    <property type="entry name" value="Tetracycline Repressor, domain 2"/>
    <property type="match status" value="1"/>
</dbReference>
<dbReference type="SUPFAM" id="SSF48498">
    <property type="entry name" value="Tetracyclin repressor-like, C-terminal domain"/>
    <property type="match status" value="1"/>
</dbReference>
<evidence type="ECO:0000256" key="1">
    <source>
        <dbReference type="ARBA" id="ARBA00023125"/>
    </source>
</evidence>
<comment type="caution">
    <text evidence="3">The sequence shown here is derived from an EMBL/GenBank/DDBJ whole genome shotgun (WGS) entry which is preliminary data.</text>
</comment>
<name>A0A0A2W3V6_BEABA</name>
<evidence type="ECO:0000313" key="3">
    <source>
        <dbReference type="EMBL" id="KGQ13342.1"/>
    </source>
</evidence>
<evidence type="ECO:0000313" key="4">
    <source>
        <dbReference type="Proteomes" id="UP000030106"/>
    </source>
</evidence>